<dbReference type="SUPFAM" id="SSF51735">
    <property type="entry name" value="NAD(P)-binding Rossmann-fold domains"/>
    <property type="match status" value="1"/>
</dbReference>
<dbReference type="EMBL" id="UINC01191202">
    <property type="protein sequence ID" value="SVE05721.1"/>
    <property type="molecule type" value="Genomic_DNA"/>
</dbReference>
<dbReference type="AlphaFoldDB" id="A0A383ADN3"/>
<comment type="similarity">
    <text evidence="1">Belongs to the short-chain dehydrogenases/reductases (SDR) family.</text>
</comment>
<evidence type="ECO:0000313" key="3">
    <source>
        <dbReference type="EMBL" id="SVE05721.1"/>
    </source>
</evidence>
<sequence length="116" mass="11772">MTRLADKVAFITGAGSGIGRASALRMAEEGASVMCTDIDGDAARATSLVIQQSGGKAEGESLNVTDSDAVKAMLKQTESVLGQLDVVFNNAGIGGSGDWDATISVNLTGVRNGCLH</sequence>
<dbReference type="PANTHER" id="PTHR43669:SF14">
    <property type="entry name" value="OXIDOREDUCTASE"/>
    <property type="match status" value="1"/>
</dbReference>
<protein>
    <submittedName>
        <fullName evidence="3">Uncharacterized protein</fullName>
    </submittedName>
</protein>
<gene>
    <name evidence="3" type="ORF">METZ01_LOCUS458575</name>
</gene>
<dbReference type="PANTHER" id="PTHR43669">
    <property type="entry name" value="5-KETO-D-GLUCONATE 5-REDUCTASE"/>
    <property type="match status" value="1"/>
</dbReference>
<name>A0A383ADN3_9ZZZZ</name>
<dbReference type="PRINTS" id="PR00081">
    <property type="entry name" value="GDHRDH"/>
</dbReference>
<dbReference type="Gene3D" id="3.40.50.720">
    <property type="entry name" value="NAD(P)-binding Rossmann-like Domain"/>
    <property type="match status" value="1"/>
</dbReference>
<reference evidence="3" key="1">
    <citation type="submission" date="2018-05" db="EMBL/GenBank/DDBJ databases">
        <authorList>
            <person name="Lanie J.A."/>
            <person name="Ng W.-L."/>
            <person name="Kazmierczak K.M."/>
            <person name="Andrzejewski T.M."/>
            <person name="Davidsen T.M."/>
            <person name="Wayne K.J."/>
            <person name="Tettelin H."/>
            <person name="Glass J.I."/>
            <person name="Rusch D."/>
            <person name="Podicherti R."/>
            <person name="Tsui H.-C.T."/>
            <person name="Winkler M.E."/>
        </authorList>
    </citation>
    <scope>NUCLEOTIDE SEQUENCE</scope>
</reference>
<keyword evidence="2" id="KW-0560">Oxidoreductase</keyword>
<accession>A0A383ADN3</accession>
<proteinExistence type="inferred from homology"/>
<dbReference type="InterPro" id="IPR036291">
    <property type="entry name" value="NAD(P)-bd_dom_sf"/>
</dbReference>
<evidence type="ECO:0000256" key="2">
    <source>
        <dbReference type="ARBA" id="ARBA00023002"/>
    </source>
</evidence>
<evidence type="ECO:0000256" key="1">
    <source>
        <dbReference type="ARBA" id="ARBA00006484"/>
    </source>
</evidence>
<dbReference type="GO" id="GO:0016491">
    <property type="term" value="F:oxidoreductase activity"/>
    <property type="evidence" value="ECO:0007669"/>
    <property type="project" value="UniProtKB-KW"/>
</dbReference>
<feature type="non-terminal residue" evidence="3">
    <location>
        <position position="116"/>
    </location>
</feature>
<organism evidence="3">
    <name type="scientific">marine metagenome</name>
    <dbReference type="NCBI Taxonomy" id="408172"/>
    <lineage>
        <taxon>unclassified sequences</taxon>
        <taxon>metagenomes</taxon>
        <taxon>ecological metagenomes</taxon>
    </lineage>
</organism>
<dbReference type="Pfam" id="PF00106">
    <property type="entry name" value="adh_short"/>
    <property type="match status" value="1"/>
</dbReference>
<dbReference type="InterPro" id="IPR002347">
    <property type="entry name" value="SDR_fam"/>
</dbReference>